<dbReference type="EMBL" id="CAJNOI010000063">
    <property type="protein sequence ID" value="CAF0978330.1"/>
    <property type="molecule type" value="Genomic_DNA"/>
</dbReference>
<feature type="signal peptide" evidence="3">
    <location>
        <begin position="1"/>
        <end position="21"/>
    </location>
</feature>
<sequence>MMASTRVCLWLLFIIMTQVVGEDTESIIMSLMINSKFQCANTTCLSFNNVITSNIRNCQVACLTQSQCRAATFHRSTSNCELFGNILNQNGNMLADVDTTSMSVISETRFPSGHGGTKRRLHAAIALIGPPLVAILDEPTTGVDPNARQQMQEIFLNAVKAKLTIILTSHSMDECERVCNRLGIMVRGQLACLGTIQHLKSKFGRGYTIEIKVHTIPGDTNAMVIQNVQRFLLSQRQYQIEVKETTHSTGLFQCGQSTPAELFQLLEENKQQLHIETYTISQTTLEQIFLSFGKQIQTSTDE</sequence>
<evidence type="ECO:0000259" key="4">
    <source>
        <dbReference type="PROSITE" id="PS50948"/>
    </source>
</evidence>
<feature type="domain" description="Apple" evidence="4">
    <location>
        <begin position="39"/>
        <end position="106"/>
    </location>
</feature>
<dbReference type="GO" id="GO:0005319">
    <property type="term" value="F:lipid transporter activity"/>
    <property type="evidence" value="ECO:0007669"/>
    <property type="project" value="TreeGrafter"/>
</dbReference>
<dbReference type="Proteomes" id="UP000663877">
    <property type="component" value="Unassembled WGS sequence"/>
</dbReference>
<dbReference type="Pfam" id="PF23321">
    <property type="entry name" value="R1_ABCA1"/>
    <property type="match status" value="1"/>
</dbReference>
<keyword evidence="1" id="KW-0813">Transport</keyword>
<evidence type="ECO:0000256" key="1">
    <source>
        <dbReference type="ARBA" id="ARBA00022448"/>
    </source>
</evidence>
<gene>
    <name evidence="5" type="ORF">BJG266_LOCUS14727</name>
</gene>
<evidence type="ECO:0000256" key="2">
    <source>
        <dbReference type="ARBA" id="ARBA00022737"/>
    </source>
</evidence>
<reference evidence="5" key="1">
    <citation type="submission" date="2021-02" db="EMBL/GenBank/DDBJ databases">
        <authorList>
            <person name="Nowell W R."/>
        </authorList>
    </citation>
    <scope>NUCLEOTIDE SEQUENCE</scope>
</reference>
<dbReference type="PANTHER" id="PTHR19229">
    <property type="entry name" value="ATP-BINDING CASSETTE TRANSPORTER SUBFAMILY A ABCA"/>
    <property type="match status" value="1"/>
</dbReference>
<protein>
    <recommendedName>
        <fullName evidence="4">Apple domain-containing protein</fullName>
    </recommendedName>
</protein>
<keyword evidence="2" id="KW-0677">Repeat</keyword>
<evidence type="ECO:0000256" key="3">
    <source>
        <dbReference type="SAM" id="SignalP"/>
    </source>
</evidence>
<organism evidence="5 6">
    <name type="scientific">Adineta steineri</name>
    <dbReference type="NCBI Taxonomy" id="433720"/>
    <lineage>
        <taxon>Eukaryota</taxon>
        <taxon>Metazoa</taxon>
        <taxon>Spiralia</taxon>
        <taxon>Gnathifera</taxon>
        <taxon>Rotifera</taxon>
        <taxon>Eurotatoria</taxon>
        <taxon>Bdelloidea</taxon>
        <taxon>Adinetida</taxon>
        <taxon>Adinetidae</taxon>
        <taxon>Adineta</taxon>
    </lineage>
</organism>
<evidence type="ECO:0000313" key="5">
    <source>
        <dbReference type="EMBL" id="CAF0978330.1"/>
    </source>
</evidence>
<dbReference type="GO" id="GO:0140359">
    <property type="term" value="F:ABC-type transporter activity"/>
    <property type="evidence" value="ECO:0007669"/>
    <property type="project" value="InterPro"/>
</dbReference>
<dbReference type="Pfam" id="PF00024">
    <property type="entry name" value="PAN_1"/>
    <property type="match status" value="1"/>
</dbReference>
<proteinExistence type="predicted"/>
<dbReference type="PROSITE" id="PS50948">
    <property type="entry name" value="PAN"/>
    <property type="match status" value="1"/>
</dbReference>
<name>A0A814F040_9BILA</name>
<dbReference type="PANTHER" id="PTHR19229:SF36">
    <property type="entry name" value="ATP-BINDING CASSETTE SUB-FAMILY A MEMBER 2"/>
    <property type="match status" value="1"/>
</dbReference>
<dbReference type="AlphaFoldDB" id="A0A814F040"/>
<dbReference type="InterPro" id="IPR003609">
    <property type="entry name" value="Pan_app"/>
</dbReference>
<dbReference type="GO" id="GO:0016020">
    <property type="term" value="C:membrane"/>
    <property type="evidence" value="ECO:0007669"/>
    <property type="project" value="InterPro"/>
</dbReference>
<feature type="chain" id="PRO_5032425912" description="Apple domain-containing protein" evidence="3">
    <location>
        <begin position="22"/>
        <end position="302"/>
    </location>
</feature>
<dbReference type="SUPFAM" id="SSF52540">
    <property type="entry name" value="P-loop containing nucleoside triphosphate hydrolases"/>
    <property type="match status" value="1"/>
</dbReference>
<dbReference type="InterPro" id="IPR026082">
    <property type="entry name" value="ABCA"/>
</dbReference>
<comment type="caution">
    <text evidence="5">The sequence shown here is derived from an EMBL/GenBank/DDBJ whole genome shotgun (WGS) entry which is preliminary data.</text>
</comment>
<dbReference type="Gene3D" id="3.40.50.300">
    <property type="entry name" value="P-loop containing nucleotide triphosphate hydrolases"/>
    <property type="match status" value="1"/>
</dbReference>
<evidence type="ECO:0000313" key="6">
    <source>
        <dbReference type="Proteomes" id="UP000663877"/>
    </source>
</evidence>
<accession>A0A814F040</accession>
<dbReference type="InterPro" id="IPR056264">
    <property type="entry name" value="R2_ABCA1-4-like"/>
</dbReference>
<keyword evidence="3" id="KW-0732">Signal</keyword>
<dbReference type="InterPro" id="IPR027417">
    <property type="entry name" value="P-loop_NTPase"/>
</dbReference>